<accession>A0A5J5IM85</accession>
<name>A0A5J5IM85_9BACT</name>
<gene>
    <name evidence="2" type="ORF">FW778_03895</name>
</gene>
<proteinExistence type="predicted"/>
<dbReference type="InterPro" id="IPR051043">
    <property type="entry name" value="Sulfatase_Mod_Factor_Kinase"/>
</dbReference>
<sequence length="379" mass="42164">MIHTKNNTFYLRLTILFIFTCTVISCHNATKDKISSGRADTVSCSSNIPARFPSVAIDATNNIKMGIVSHNEMVWIPGGEFDMGSSDEEGRPDELPVHKVKLSGYWMDVHEVTNAQFRKFIEATGYVTTAEKAPVWEDLQKQLPAGTPKPADSLMVAASLVFTPPDHPVPLDNVSVWWAWKKGANWQHPEGPGSTIKEKDNYPVVQVSWDDAQAYAKWAGERLPTEAEWEYAARGGLKNEPYSWGNEPVEKGSPKANTWQGNFPNYNNDWDGYKGLAPVKSFAPNNYKLYDLAGNVWEWCNDWYAPDYYASLAGKTSVNPGGPAESYDPMEPTVPKRVTRGGSFMCNASYCKGYRVSSRMKTSPDSGLENVGFRCVSSN</sequence>
<keyword evidence="3" id="KW-1185">Reference proteome</keyword>
<dbReference type="GO" id="GO:0120147">
    <property type="term" value="F:formylglycine-generating oxidase activity"/>
    <property type="evidence" value="ECO:0007669"/>
    <property type="project" value="TreeGrafter"/>
</dbReference>
<dbReference type="EMBL" id="VYQF01000001">
    <property type="protein sequence ID" value="KAA9041187.1"/>
    <property type="molecule type" value="Genomic_DNA"/>
</dbReference>
<evidence type="ECO:0000259" key="1">
    <source>
        <dbReference type="Pfam" id="PF03781"/>
    </source>
</evidence>
<dbReference type="Gene3D" id="3.90.1580.10">
    <property type="entry name" value="paralog of FGE (formylglycine-generating enzyme)"/>
    <property type="match status" value="1"/>
</dbReference>
<dbReference type="AlphaFoldDB" id="A0A5J5IM85"/>
<dbReference type="RefSeq" id="WP_150413276.1">
    <property type="nucleotide sequence ID" value="NZ_VYQF01000001.1"/>
</dbReference>
<dbReference type="PANTHER" id="PTHR23150:SF19">
    <property type="entry name" value="FORMYLGLYCINE-GENERATING ENZYME"/>
    <property type="match status" value="1"/>
</dbReference>
<reference evidence="2 3" key="1">
    <citation type="submission" date="2019-09" db="EMBL/GenBank/DDBJ databases">
        <title>Draft genome sequence of Ginsengibacter sp. BR5-29.</title>
        <authorList>
            <person name="Im W.-T."/>
        </authorList>
    </citation>
    <scope>NUCLEOTIDE SEQUENCE [LARGE SCALE GENOMIC DNA]</scope>
    <source>
        <strain evidence="2 3">BR5-29</strain>
    </source>
</reference>
<dbReference type="InterPro" id="IPR016187">
    <property type="entry name" value="CTDL_fold"/>
</dbReference>
<dbReference type="InterPro" id="IPR005532">
    <property type="entry name" value="SUMF_dom"/>
</dbReference>
<dbReference type="PROSITE" id="PS51257">
    <property type="entry name" value="PROKAR_LIPOPROTEIN"/>
    <property type="match status" value="1"/>
</dbReference>
<evidence type="ECO:0000313" key="3">
    <source>
        <dbReference type="Proteomes" id="UP000326903"/>
    </source>
</evidence>
<dbReference type="Pfam" id="PF03781">
    <property type="entry name" value="FGE-sulfatase"/>
    <property type="match status" value="1"/>
</dbReference>
<protein>
    <submittedName>
        <fullName evidence="2">Formylglycine-generating enzyme family protein</fullName>
    </submittedName>
</protein>
<feature type="domain" description="Sulfatase-modifying factor enzyme-like" evidence="1">
    <location>
        <begin position="71"/>
        <end position="376"/>
    </location>
</feature>
<dbReference type="PANTHER" id="PTHR23150">
    <property type="entry name" value="SULFATASE MODIFYING FACTOR 1, 2"/>
    <property type="match status" value="1"/>
</dbReference>
<organism evidence="2 3">
    <name type="scientific">Ginsengibacter hankyongi</name>
    <dbReference type="NCBI Taxonomy" id="2607284"/>
    <lineage>
        <taxon>Bacteria</taxon>
        <taxon>Pseudomonadati</taxon>
        <taxon>Bacteroidota</taxon>
        <taxon>Chitinophagia</taxon>
        <taxon>Chitinophagales</taxon>
        <taxon>Chitinophagaceae</taxon>
        <taxon>Ginsengibacter</taxon>
    </lineage>
</organism>
<evidence type="ECO:0000313" key="2">
    <source>
        <dbReference type="EMBL" id="KAA9041187.1"/>
    </source>
</evidence>
<comment type="caution">
    <text evidence="2">The sequence shown here is derived from an EMBL/GenBank/DDBJ whole genome shotgun (WGS) entry which is preliminary data.</text>
</comment>
<dbReference type="SUPFAM" id="SSF56436">
    <property type="entry name" value="C-type lectin-like"/>
    <property type="match status" value="1"/>
</dbReference>
<dbReference type="Proteomes" id="UP000326903">
    <property type="component" value="Unassembled WGS sequence"/>
</dbReference>
<dbReference type="InterPro" id="IPR042095">
    <property type="entry name" value="SUMF_sf"/>
</dbReference>